<dbReference type="EMBL" id="CAADFG010000074">
    <property type="protein sequence ID" value="VFJ94608.1"/>
    <property type="molecule type" value="Genomic_DNA"/>
</dbReference>
<dbReference type="SUPFAM" id="SSF48452">
    <property type="entry name" value="TPR-like"/>
    <property type="match status" value="1"/>
</dbReference>
<feature type="compositionally biased region" description="Basic and acidic residues" evidence="5">
    <location>
        <begin position="9"/>
        <end position="22"/>
    </location>
</feature>
<protein>
    <submittedName>
        <fullName evidence="9">Tetratricopeptide repeat-containing protein</fullName>
    </submittedName>
</protein>
<keyword evidence="6" id="KW-0472">Membrane</keyword>
<keyword evidence="2 3" id="KW-0802">TPR repeat</keyword>
<dbReference type="EMBL" id="CAADFI010000072">
    <property type="protein sequence ID" value="VFJ95155.1"/>
    <property type="molecule type" value="Genomic_DNA"/>
</dbReference>
<gene>
    <name evidence="7" type="ORF">BECKH772A_GA0070896_100742</name>
    <name evidence="8" type="ORF">BECKH772B_GA0070898_100722</name>
    <name evidence="9" type="ORF">BECKH772C_GA0070978_100712</name>
</gene>
<feature type="region of interest" description="Disordered" evidence="5">
    <location>
        <begin position="1"/>
        <end position="22"/>
    </location>
</feature>
<evidence type="ECO:0000256" key="1">
    <source>
        <dbReference type="ARBA" id="ARBA00022737"/>
    </source>
</evidence>
<feature type="transmembrane region" description="Helical" evidence="6">
    <location>
        <begin position="48"/>
        <end position="70"/>
    </location>
</feature>
<keyword evidence="6" id="KW-1133">Transmembrane helix</keyword>
<feature type="coiled-coil region" evidence="4">
    <location>
        <begin position="116"/>
        <end position="146"/>
    </location>
</feature>
<dbReference type="PROSITE" id="PS50005">
    <property type="entry name" value="TPR"/>
    <property type="match status" value="1"/>
</dbReference>
<organism evidence="9">
    <name type="scientific">Candidatus Kentrum eta</name>
    <dbReference type="NCBI Taxonomy" id="2126337"/>
    <lineage>
        <taxon>Bacteria</taxon>
        <taxon>Pseudomonadati</taxon>
        <taxon>Pseudomonadota</taxon>
        <taxon>Gammaproteobacteria</taxon>
        <taxon>Candidatus Kentrum</taxon>
    </lineage>
</organism>
<keyword evidence="1" id="KW-0677">Repeat</keyword>
<evidence type="ECO:0000313" key="9">
    <source>
        <dbReference type="EMBL" id="VFK01727.1"/>
    </source>
</evidence>
<evidence type="ECO:0000256" key="4">
    <source>
        <dbReference type="SAM" id="Coils"/>
    </source>
</evidence>
<dbReference type="InterPro" id="IPR019734">
    <property type="entry name" value="TPR_rpt"/>
</dbReference>
<name>A0A450VAC4_9GAMM</name>
<sequence>MTQKQNPIPEREKSSGHPSEVHQLKEKLEQEVSNLKEANNRVSKKLTVFPTFTMLLLVTIFLLFISSVVVNDIRMARQIENRIELSKGEIESSLTDAITHDMLGEIAKIQDISDGAALIERLYKIAEETNQQLKDKISRIEFQQNMIVDGAQGALENMYFIFTAVAALFSLLGIYFAYRHIHLESKKEESQERHDQEMRGLVGSFQNNINTINSLVATLEKSYAYRQIVEEQIEELKEDASLFEKRHKEDEEKFRQSIAELNANAVRLYKANISRTTLNQEERRRELNAFANRMSNMESSRDIASDINPFCYYMRGLSHVANYRFMDGIRDLETAYKKGTDDLSGIKEENYAGEHIIRIREDLNKMLVDACYFQANSYKNLGKYKESIAKFSEAIRLDPKHLDSLVTRVQVMFFDKDVPFGAVEEECEKLDRAFNSFSDADVDEAALKEAKKFLKLYQGNMYLSKEKRLLPKFRAAYEKYEDKAKALEFYGQAYDDSPSARPAFAVAQAMEGVGPSSWRRGETPEKMYERAITKLKDRVTHDHDLIYSVMLYYMLAICACNLPRRKESAEMYLSQARQCLKELPGDITYFSPMNKIRLKRAEILEEMNEFERSFIKNS</sequence>
<accession>A0A450VAC4</accession>
<evidence type="ECO:0000256" key="2">
    <source>
        <dbReference type="ARBA" id="ARBA00022803"/>
    </source>
</evidence>
<reference evidence="9" key="1">
    <citation type="submission" date="2019-02" db="EMBL/GenBank/DDBJ databases">
        <authorList>
            <person name="Gruber-Vodicka R. H."/>
            <person name="Seah K. B. B."/>
        </authorList>
    </citation>
    <scope>NUCLEOTIDE SEQUENCE</scope>
    <source>
        <strain evidence="9">BECK_SA2B12</strain>
        <strain evidence="7">BECK_SA2B15</strain>
        <strain evidence="8">BECK_SA2B20</strain>
    </source>
</reference>
<keyword evidence="4" id="KW-0175">Coiled coil</keyword>
<evidence type="ECO:0000313" key="8">
    <source>
        <dbReference type="EMBL" id="VFJ95155.1"/>
    </source>
</evidence>
<dbReference type="InterPro" id="IPR013105">
    <property type="entry name" value="TPR_2"/>
</dbReference>
<dbReference type="EMBL" id="CAADFJ010000071">
    <property type="protein sequence ID" value="VFK01727.1"/>
    <property type="molecule type" value="Genomic_DNA"/>
</dbReference>
<dbReference type="Pfam" id="PF07719">
    <property type="entry name" value="TPR_2"/>
    <property type="match status" value="1"/>
</dbReference>
<proteinExistence type="predicted"/>
<feature type="transmembrane region" description="Helical" evidence="6">
    <location>
        <begin position="159"/>
        <end position="178"/>
    </location>
</feature>
<evidence type="ECO:0000256" key="6">
    <source>
        <dbReference type="SAM" id="Phobius"/>
    </source>
</evidence>
<dbReference type="SMART" id="SM00028">
    <property type="entry name" value="TPR"/>
    <property type="match status" value="2"/>
</dbReference>
<feature type="coiled-coil region" evidence="4">
    <location>
        <begin position="219"/>
        <end position="253"/>
    </location>
</feature>
<keyword evidence="6" id="KW-0812">Transmembrane</keyword>
<dbReference type="Gene3D" id="1.25.40.10">
    <property type="entry name" value="Tetratricopeptide repeat domain"/>
    <property type="match status" value="1"/>
</dbReference>
<evidence type="ECO:0000256" key="5">
    <source>
        <dbReference type="SAM" id="MobiDB-lite"/>
    </source>
</evidence>
<feature type="repeat" description="TPR" evidence="3">
    <location>
        <begin position="368"/>
        <end position="401"/>
    </location>
</feature>
<dbReference type="AlphaFoldDB" id="A0A450VAC4"/>
<dbReference type="InterPro" id="IPR011990">
    <property type="entry name" value="TPR-like_helical_dom_sf"/>
</dbReference>
<evidence type="ECO:0000256" key="3">
    <source>
        <dbReference type="PROSITE-ProRule" id="PRU00339"/>
    </source>
</evidence>
<evidence type="ECO:0000313" key="7">
    <source>
        <dbReference type="EMBL" id="VFJ94608.1"/>
    </source>
</evidence>